<proteinExistence type="predicted"/>
<dbReference type="GO" id="GO:0008236">
    <property type="term" value="F:serine-type peptidase activity"/>
    <property type="evidence" value="ECO:0007669"/>
    <property type="project" value="InterPro"/>
</dbReference>
<feature type="domain" description="Tail specific protease" evidence="2">
    <location>
        <begin position="290"/>
        <end position="529"/>
    </location>
</feature>
<feature type="chain" id="PRO_5020438376" description="Tail specific protease domain-containing protein" evidence="1">
    <location>
        <begin position="23"/>
        <end position="650"/>
    </location>
</feature>
<dbReference type="SUPFAM" id="SSF52096">
    <property type="entry name" value="ClpP/crotonase"/>
    <property type="match status" value="1"/>
</dbReference>
<feature type="signal peptide" evidence="1">
    <location>
        <begin position="1"/>
        <end position="22"/>
    </location>
</feature>
<evidence type="ECO:0000259" key="2">
    <source>
        <dbReference type="SMART" id="SM00245"/>
    </source>
</evidence>
<dbReference type="RefSeq" id="WP_129121166.1">
    <property type="nucleotide sequence ID" value="NZ_PEIB01000003.1"/>
</dbReference>
<dbReference type="SMART" id="SM00245">
    <property type="entry name" value="TSPc"/>
    <property type="match status" value="1"/>
</dbReference>
<keyword evidence="1" id="KW-0732">Signal</keyword>
<dbReference type="OrthoDB" id="3275712at2"/>
<dbReference type="GO" id="GO:0006508">
    <property type="term" value="P:proteolysis"/>
    <property type="evidence" value="ECO:0007669"/>
    <property type="project" value="InterPro"/>
</dbReference>
<dbReference type="PANTHER" id="PTHR32060:SF22">
    <property type="entry name" value="CARBOXYL-TERMINAL-PROCESSING PEPTIDASE 3, CHLOROPLASTIC"/>
    <property type="match status" value="1"/>
</dbReference>
<comment type="caution">
    <text evidence="3">The sequence shown here is derived from an EMBL/GenBank/DDBJ whole genome shotgun (WGS) entry which is preliminary data.</text>
</comment>
<dbReference type="Proteomes" id="UP000290287">
    <property type="component" value="Unassembled WGS sequence"/>
</dbReference>
<reference evidence="3 4" key="1">
    <citation type="submission" date="2017-10" db="EMBL/GenBank/DDBJ databases">
        <title>Nyctiphanis sp. nov., isolated from the stomach of the euphausiid Nyctiphanes simplex (Hansen, 1911) in the Gulf of California.</title>
        <authorList>
            <person name="Gomez-Gil B."/>
            <person name="Aguilar-Mendez M."/>
            <person name="Lopez-Cortes A."/>
            <person name="Gomez-Gutierrez J."/>
            <person name="Roque A."/>
            <person name="Lang E."/>
            <person name="Gonzalez-Castillo A."/>
        </authorList>
    </citation>
    <scope>NUCLEOTIDE SEQUENCE [LARGE SCALE GENOMIC DNA]</scope>
    <source>
        <strain evidence="3 4">CAIM 600</strain>
    </source>
</reference>
<evidence type="ECO:0000313" key="3">
    <source>
        <dbReference type="EMBL" id="RXJ74204.1"/>
    </source>
</evidence>
<organism evidence="3 4">
    <name type="scientific">Veronia nyctiphanis</name>
    <dbReference type="NCBI Taxonomy" id="1278244"/>
    <lineage>
        <taxon>Bacteria</taxon>
        <taxon>Pseudomonadati</taxon>
        <taxon>Pseudomonadota</taxon>
        <taxon>Gammaproteobacteria</taxon>
        <taxon>Vibrionales</taxon>
        <taxon>Vibrionaceae</taxon>
        <taxon>Veronia</taxon>
    </lineage>
</organism>
<dbReference type="InterPro" id="IPR029045">
    <property type="entry name" value="ClpP/crotonase-like_dom_sf"/>
</dbReference>
<protein>
    <recommendedName>
        <fullName evidence="2">Tail specific protease domain-containing protein</fullName>
    </recommendedName>
</protein>
<dbReference type="GO" id="GO:0004175">
    <property type="term" value="F:endopeptidase activity"/>
    <property type="evidence" value="ECO:0007669"/>
    <property type="project" value="TreeGrafter"/>
</dbReference>
<dbReference type="CDD" id="cd06567">
    <property type="entry name" value="Peptidase_S41"/>
    <property type="match status" value="1"/>
</dbReference>
<dbReference type="EMBL" id="PEIB01000003">
    <property type="protein sequence ID" value="RXJ74204.1"/>
    <property type="molecule type" value="Genomic_DNA"/>
</dbReference>
<dbReference type="Pfam" id="PF03572">
    <property type="entry name" value="Peptidase_S41"/>
    <property type="match status" value="1"/>
</dbReference>
<evidence type="ECO:0000256" key="1">
    <source>
        <dbReference type="SAM" id="SignalP"/>
    </source>
</evidence>
<dbReference type="PANTHER" id="PTHR32060">
    <property type="entry name" value="TAIL-SPECIFIC PROTEASE"/>
    <property type="match status" value="1"/>
</dbReference>
<keyword evidence="4" id="KW-1185">Reference proteome</keyword>
<gene>
    <name evidence="3" type="ORF">CS022_03785</name>
</gene>
<sequence>MKMSKLSSALVLALSMSGAAHAEMQTDRIENVRHMMTFNELSQTDKETLFEQASLLINDIYVNKDQKNQYYGISPTYDGHVDPDAAMAKIKSRLPELSTEQLYTELHKTFASQRDLHLTYVFPEPYKAFTSYLPLTFTRLAGNEVRVSAVSSQHLSDSYLEGQSAPAVGDVLVSYNGKSVPEILKEKQATAQGSNAYGGFVRALSMLTRLPQAVKLAPEEDEVTMTLRKDSGETYDVTLPWLVDWNDNRVPATEAENNNQGYNLAQLAVSSDVYQESVNKLNKRHGIEQGNFFELNPTSEPILNWSVLQYGDKRIGYMKLNSFSPVNALDNMINELVNLVHYGFMGTDGLIVDVRDNPGGYILLADIMAQLFIPGKAEVGDFKVLVNETNQPVIDLFGQFGLDIDTSAGDKYSGTFQFTPDEVANQIGQLYYKPVAVMSNAKSYSAGDMFTCAMQDNGAAVVYGEDPQTGAGGANVWRHSWLLQNVGGDFKPLPDDSIITVSWGQALREKHHKNSLIEDYGCVASVDVSLTPSDLKDGGISQFTKVIEGLLAQPQARSSYSLNVRNDLQLVVPQENPTLSINVKNVEHIAMSVNGQPYKKLSVYAYGPEKTVELKLPEGFNPGEVYQLRIQGLDGGNQPLWNTNRFIVTQ</sequence>
<name>A0A4Q0YVF6_9GAMM</name>
<accession>A0A4Q0YVF6</accession>
<dbReference type="Gene3D" id="3.90.226.10">
    <property type="entry name" value="2-enoyl-CoA Hydratase, Chain A, domain 1"/>
    <property type="match status" value="1"/>
</dbReference>
<dbReference type="InterPro" id="IPR005151">
    <property type="entry name" value="Tail-specific_protease"/>
</dbReference>
<dbReference type="AlphaFoldDB" id="A0A4Q0YVF6"/>
<evidence type="ECO:0000313" key="4">
    <source>
        <dbReference type="Proteomes" id="UP000290287"/>
    </source>
</evidence>